<dbReference type="GO" id="GO:0016779">
    <property type="term" value="F:nucleotidyltransferase activity"/>
    <property type="evidence" value="ECO:0007669"/>
    <property type="project" value="UniProtKB-ARBA"/>
</dbReference>
<evidence type="ECO:0000256" key="2">
    <source>
        <dbReference type="ARBA" id="ARBA00023315"/>
    </source>
</evidence>
<name>A0A6M1TGY0_9BACT</name>
<evidence type="ECO:0000256" key="1">
    <source>
        <dbReference type="ARBA" id="ARBA00022679"/>
    </source>
</evidence>
<sequence>MQLCFFEDTISENLQPLTLTRPVDDLRIGIHTISKKWALALDAAAPARLLRSHLQTVFSRGTINASEQCLWLNSRYLPSNSLIQKVNELSVGQCLQHGQTVIAACVDGATSAEWHKKNTTDFSNLFILETSDFLSINYLWDLFQLNGQQIRFDTSLVPLEEDIEITISEDAVLHNPDKIFIEEGATIEPGCILIAEKGPIYIGRNATVMAGSHIRGPVAICEEATVKMGSRIYEDTTVGPVCKVGGEIKNSIFHSYSNKGHEGFMGNSLIGQWCNIGADTNTSNLKNNYSTIRMTNWNSREQVETGQQFIGTIMADHCKTAINTQLNTGTVCGLSCNIFSANFPPKLIPSFSWVGSNVIQTYKLDKAFEAMEAMMVRRDVPLTDEYRQMMTHIFENRIS</sequence>
<gene>
    <name evidence="3" type="ORF">G3569_13465</name>
</gene>
<dbReference type="InterPro" id="IPR023917">
    <property type="entry name" value="Bifunctiontional_GlmU_bac-type"/>
</dbReference>
<dbReference type="AlphaFoldDB" id="A0A6M1TGY0"/>
<dbReference type="Gene3D" id="2.160.10.10">
    <property type="entry name" value="Hexapeptide repeat proteins"/>
    <property type="match status" value="1"/>
</dbReference>
<keyword evidence="2" id="KW-0012">Acyltransferase</keyword>
<evidence type="ECO:0000313" key="4">
    <source>
        <dbReference type="Proteomes" id="UP000479132"/>
    </source>
</evidence>
<dbReference type="SUPFAM" id="SSF51161">
    <property type="entry name" value="Trimeric LpxA-like enzymes"/>
    <property type="match status" value="1"/>
</dbReference>
<dbReference type="InterPro" id="IPR050065">
    <property type="entry name" value="GlmU-like"/>
</dbReference>
<dbReference type="RefSeq" id="WP_165270013.1">
    <property type="nucleotide sequence ID" value="NZ_JAALLS010000019.1"/>
</dbReference>
<dbReference type="GO" id="GO:0016746">
    <property type="term" value="F:acyltransferase activity"/>
    <property type="evidence" value="ECO:0007669"/>
    <property type="project" value="UniProtKB-KW"/>
</dbReference>
<keyword evidence="4" id="KW-1185">Reference proteome</keyword>
<dbReference type="EMBL" id="JAALLS010000019">
    <property type="protein sequence ID" value="NGP89362.1"/>
    <property type="molecule type" value="Genomic_DNA"/>
</dbReference>
<dbReference type="CDD" id="cd05635">
    <property type="entry name" value="LbH_unknown"/>
    <property type="match status" value="1"/>
</dbReference>
<dbReference type="Pfam" id="PF13562">
    <property type="entry name" value="NTP_transf_4"/>
    <property type="match status" value="1"/>
</dbReference>
<dbReference type="Proteomes" id="UP000479132">
    <property type="component" value="Unassembled WGS sequence"/>
</dbReference>
<dbReference type="PANTHER" id="PTHR43584">
    <property type="entry name" value="NUCLEOTIDYL TRANSFERASE"/>
    <property type="match status" value="1"/>
</dbReference>
<proteinExistence type="predicted"/>
<protein>
    <submittedName>
        <fullName evidence="3">Glucose-1-phosphate thymidylyltransferase</fullName>
    </submittedName>
</protein>
<keyword evidence="1 3" id="KW-0808">Transferase</keyword>
<dbReference type="NCBIfam" id="TIGR03991">
    <property type="entry name" value="alt_bact_glmU"/>
    <property type="match status" value="1"/>
</dbReference>
<evidence type="ECO:0000313" key="3">
    <source>
        <dbReference type="EMBL" id="NGP89362.1"/>
    </source>
</evidence>
<comment type="caution">
    <text evidence="3">The sequence shown here is derived from an EMBL/GenBank/DDBJ whole genome shotgun (WGS) entry which is preliminary data.</text>
</comment>
<dbReference type="InterPro" id="IPR011004">
    <property type="entry name" value="Trimer_LpxA-like_sf"/>
</dbReference>
<accession>A0A6M1TGY0</accession>
<dbReference type="PANTHER" id="PTHR43584:SF9">
    <property type="entry name" value="TRANSFERASE HEXAPEPTIDE REPEAT CONTAINING PROTEIN"/>
    <property type="match status" value="1"/>
</dbReference>
<organism evidence="3 4">
    <name type="scientific">Fodinibius halophilus</name>
    <dbReference type="NCBI Taxonomy" id="1736908"/>
    <lineage>
        <taxon>Bacteria</taxon>
        <taxon>Pseudomonadati</taxon>
        <taxon>Balneolota</taxon>
        <taxon>Balneolia</taxon>
        <taxon>Balneolales</taxon>
        <taxon>Balneolaceae</taxon>
        <taxon>Fodinibius</taxon>
    </lineage>
</organism>
<reference evidence="3 4" key="1">
    <citation type="submission" date="2020-02" db="EMBL/GenBank/DDBJ databases">
        <title>Aliifodinibius halophilus 2W32, complete genome.</title>
        <authorList>
            <person name="Li Y."/>
            <person name="Wu S."/>
        </authorList>
    </citation>
    <scope>NUCLEOTIDE SEQUENCE [LARGE SCALE GENOMIC DNA]</scope>
    <source>
        <strain evidence="3 4">2W32</strain>
    </source>
</reference>